<dbReference type="EMBL" id="LAZR01028851">
    <property type="protein sequence ID" value="KKL61332.1"/>
    <property type="molecule type" value="Genomic_DNA"/>
</dbReference>
<protein>
    <submittedName>
        <fullName evidence="1">Uncharacterized protein</fullName>
    </submittedName>
</protein>
<organism evidence="1">
    <name type="scientific">marine sediment metagenome</name>
    <dbReference type="NCBI Taxonomy" id="412755"/>
    <lineage>
        <taxon>unclassified sequences</taxon>
        <taxon>metagenomes</taxon>
        <taxon>ecological metagenomes</taxon>
    </lineage>
</organism>
<sequence length="205" mass="22754">MTDLNISVPLSVTRANYHPDEAAAKYQANKLDIAGRYKYEKWMGIRQKNGTDKLASLRPEHKQYVVCYINGMKGVEIAEQFNVSAITVYRVLADPLARNLINEFDESFKDEFKAMFPLVSDAVREGLADGSVTNRLKAVDRWSKICKQIDGVPDEEADGKKAESVYAARLRFVQIVQDAVAALPKPEEGVATVIEAEVVVVESSG</sequence>
<dbReference type="AlphaFoldDB" id="A0A0F9GDV3"/>
<accession>A0A0F9GDV3</accession>
<name>A0A0F9GDV3_9ZZZZ</name>
<gene>
    <name evidence="1" type="ORF">LCGC14_2196340</name>
</gene>
<reference evidence="1" key="1">
    <citation type="journal article" date="2015" name="Nature">
        <title>Complex archaea that bridge the gap between prokaryotes and eukaryotes.</title>
        <authorList>
            <person name="Spang A."/>
            <person name="Saw J.H."/>
            <person name="Jorgensen S.L."/>
            <person name="Zaremba-Niedzwiedzka K."/>
            <person name="Martijn J."/>
            <person name="Lind A.E."/>
            <person name="van Eijk R."/>
            <person name="Schleper C."/>
            <person name="Guy L."/>
            <person name="Ettema T.J."/>
        </authorList>
    </citation>
    <scope>NUCLEOTIDE SEQUENCE</scope>
</reference>
<comment type="caution">
    <text evidence="1">The sequence shown here is derived from an EMBL/GenBank/DDBJ whole genome shotgun (WGS) entry which is preliminary data.</text>
</comment>
<proteinExistence type="predicted"/>
<evidence type="ECO:0000313" key="1">
    <source>
        <dbReference type="EMBL" id="KKL61332.1"/>
    </source>
</evidence>